<dbReference type="Proteomes" id="UP000594263">
    <property type="component" value="Unplaced"/>
</dbReference>
<evidence type="ECO:0000313" key="3">
    <source>
        <dbReference type="Proteomes" id="UP000594263"/>
    </source>
</evidence>
<dbReference type="GO" id="GO:0006749">
    <property type="term" value="P:glutathione metabolic process"/>
    <property type="evidence" value="ECO:0007669"/>
    <property type="project" value="TreeGrafter"/>
</dbReference>
<organism evidence="2 3">
    <name type="scientific">Kalanchoe fedtschenkoi</name>
    <name type="common">Lavender scallops</name>
    <name type="synonym">South American air plant</name>
    <dbReference type="NCBI Taxonomy" id="63787"/>
    <lineage>
        <taxon>Eukaryota</taxon>
        <taxon>Viridiplantae</taxon>
        <taxon>Streptophyta</taxon>
        <taxon>Embryophyta</taxon>
        <taxon>Tracheophyta</taxon>
        <taxon>Spermatophyta</taxon>
        <taxon>Magnoliopsida</taxon>
        <taxon>eudicotyledons</taxon>
        <taxon>Gunneridae</taxon>
        <taxon>Pentapetalae</taxon>
        <taxon>Saxifragales</taxon>
        <taxon>Crassulaceae</taxon>
        <taxon>Kalanchoe</taxon>
    </lineage>
</organism>
<dbReference type="EnsemblPlants" id="Kaladp0103s0034.1.v1.1">
    <property type="protein sequence ID" value="Kaladp0103s0034.1.v1.1"/>
    <property type="gene ID" value="Kaladp0103s0034.v1.1"/>
</dbReference>
<dbReference type="InterPro" id="IPR004046">
    <property type="entry name" value="GST_C"/>
</dbReference>
<evidence type="ECO:0000313" key="2">
    <source>
        <dbReference type="EnsemblPlants" id="Kaladp0103s0034.1.v1.1"/>
    </source>
</evidence>
<proteinExistence type="predicted"/>
<dbReference type="Pfam" id="PF00043">
    <property type="entry name" value="GST_C"/>
    <property type="match status" value="1"/>
</dbReference>
<dbReference type="InterPro" id="IPR036282">
    <property type="entry name" value="Glutathione-S-Trfase_C_sf"/>
</dbReference>
<dbReference type="GO" id="GO:0005737">
    <property type="term" value="C:cytoplasm"/>
    <property type="evidence" value="ECO:0007669"/>
    <property type="project" value="TreeGrafter"/>
</dbReference>
<dbReference type="Gramene" id="Kaladp0103s0034.1.v1.1">
    <property type="protein sequence ID" value="Kaladp0103s0034.1.v1.1"/>
    <property type="gene ID" value="Kaladp0103s0034.v1.1"/>
</dbReference>
<dbReference type="Gene3D" id="1.20.1050.10">
    <property type="match status" value="1"/>
</dbReference>
<dbReference type="GO" id="GO:0004364">
    <property type="term" value="F:glutathione transferase activity"/>
    <property type="evidence" value="ECO:0007669"/>
    <property type="project" value="TreeGrafter"/>
</dbReference>
<dbReference type="InterPro" id="IPR045073">
    <property type="entry name" value="Omega/Tau-like"/>
</dbReference>
<accession>A0A7N0V6B9</accession>
<feature type="domain" description="Glutathione S-transferase C-terminal" evidence="1">
    <location>
        <begin position="37"/>
        <end position="90"/>
    </location>
</feature>
<dbReference type="AlphaFoldDB" id="A0A7N0V6B9"/>
<dbReference type="SUPFAM" id="SSF47616">
    <property type="entry name" value="GST C-terminal domain-like"/>
    <property type="match status" value="1"/>
</dbReference>
<sequence>MSESEVKLFRTWSSPLALRVVWALKLKSVEVFIKHGEEQEEALVLVLNHLKFVEEHIKGKRFFRGDEIGFIDLVFGYLANILSILEEVAEVKIILDPQTFPSIIQSINNVV</sequence>
<protein>
    <recommendedName>
        <fullName evidence="1">Glutathione S-transferase C-terminal domain-containing protein</fullName>
    </recommendedName>
</protein>
<reference evidence="2" key="1">
    <citation type="submission" date="2021-01" db="UniProtKB">
        <authorList>
            <consortium name="EnsemblPlants"/>
        </authorList>
    </citation>
    <scope>IDENTIFICATION</scope>
</reference>
<keyword evidence="3" id="KW-1185">Reference proteome</keyword>
<dbReference type="PANTHER" id="PTHR11260:SF762">
    <property type="entry name" value="GLUTATHIONE TRANSFERASE"/>
    <property type="match status" value="1"/>
</dbReference>
<evidence type="ECO:0000259" key="1">
    <source>
        <dbReference type="Pfam" id="PF00043"/>
    </source>
</evidence>
<name>A0A7N0V6B9_KALFE</name>
<dbReference type="PANTHER" id="PTHR11260">
    <property type="entry name" value="GLUTATHIONE S-TRANSFERASE, GST, SUPERFAMILY, GST DOMAIN CONTAINING"/>
    <property type="match status" value="1"/>
</dbReference>